<gene>
    <name evidence="3" type="ORF">F8566_13290</name>
</gene>
<comment type="caution">
    <text evidence="3">The sequence shown here is derived from an EMBL/GenBank/DDBJ whole genome shotgun (WGS) entry which is preliminary data.</text>
</comment>
<dbReference type="GO" id="GO:0015066">
    <property type="term" value="F:alpha-amylase inhibitor activity"/>
    <property type="evidence" value="ECO:0007669"/>
    <property type="project" value="InterPro"/>
</dbReference>
<name>A0A6H9Z4Y8_9ACTN</name>
<dbReference type="InterPro" id="IPR036379">
    <property type="entry name" value="A-amylase_inhib_sf"/>
</dbReference>
<dbReference type="EMBL" id="WBMT01000005">
    <property type="protein sequence ID" value="KAB2349719.1"/>
    <property type="molecule type" value="Genomic_DNA"/>
</dbReference>
<evidence type="ECO:0000313" key="4">
    <source>
        <dbReference type="Proteomes" id="UP000468735"/>
    </source>
</evidence>
<keyword evidence="2" id="KW-0732">Signal</keyword>
<dbReference type="OrthoDB" id="4316991at2"/>
<protein>
    <submittedName>
        <fullName evidence="3">Uncharacterized protein</fullName>
    </submittedName>
</protein>
<proteinExistence type="predicted"/>
<reference evidence="3 4" key="1">
    <citation type="submission" date="2019-09" db="EMBL/GenBank/DDBJ databases">
        <title>Actinomadura physcomitrii sp. nov., a novel actinomycete isolated from moss [Physcomitrium sphaericum (Ludw) Fuernr].</title>
        <authorList>
            <person name="Zhuang X."/>
            <person name="Liu C."/>
        </authorList>
    </citation>
    <scope>NUCLEOTIDE SEQUENCE [LARGE SCALE GENOMIC DNA]</scope>
    <source>
        <strain evidence="3 4">HMC1</strain>
    </source>
</reference>
<organism evidence="3 4">
    <name type="scientific">Actinomadura rudentiformis</name>
    <dbReference type="NCBI Taxonomy" id="359158"/>
    <lineage>
        <taxon>Bacteria</taxon>
        <taxon>Bacillati</taxon>
        <taxon>Actinomycetota</taxon>
        <taxon>Actinomycetes</taxon>
        <taxon>Streptosporangiales</taxon>
        <taxon>Thermomonosporaceae</taxon>
        <taxon>Actinomadura</taxon>
    </lineage>
</organism>
<evidence type="ECO:0000313" key="3">
    <source>
        <dbReference type="EMBL" id="KAB2349719.1"/>
    </source>
</evidence>
<dbReference type="Gene3D" id="2.60.40.20">
    <property type="entry name" value="Alpha-amylase inhibitor"/>
    <property type="match status" value="1"/>
</dbReference>
<evidence type="ECO:0000256" key="1">
    <source>
        <dbReference type="SAM" id="MobiDB-lite"/>
    </source>
</evidence>
<sequence length="119" mass="12586">MSTAKLIGAAVAAGLLVPLAPGAGHAAASAPAQPTAQSAASPAVAAHPPLPRCVKVWKDAGHITRTGYAKNTCRKSYRIKFVWRKAPDSSCQRIKPGQTLKSKRSKIRYPGDTLRVVRC</sequence>
<evidence type="ECO:0000256" key="2">
    <source>
        <dbReference type="SAM" id="SignalP"/>
    </source>
</evidence>
<dbReference type="Proteomes" id="UP000468735">
    <property type="component" value="Unassembled WGS sequence"/>
</dbReference>
<feature type="signal peptide" evidence="2">
    <location>
        <begin position="1"/>
        <end position="26"/>
    </location>
</feature>
<accession>A0A6H9Z4Y8</accession>
<feature type="chain" id="PRO_5026202025" evidence="2">
    <location>
        <begin position="27"/>
        <end position="119"/>
    </location>
</feature>
<keyword evidence="4" id="KW-1185">Reference proteome</keyword>
<dbReference type="SUPFAM" id="SSF49498">
    <property type="entry name" value="alpha-Amylase inhibitor tendamistat"/>
    <property type="match status" value="1"/>
</dbReference>
<dbReference type="AlphaFoldDB" id="A0A6H9Z4Y8"/>
<feature type="region of interest" description="Disordered" evidence="1">
    <location>
        <begin position="24"/>
        <end position="45"/>
    </location>
</feature>
<dbReference type="RefSeq" id="WP_151560488.1">
    <property type="nucleotide sequence ID" value="NZ_WBMT01000005.1"/>
</dbReference>